<dbReference type="AlphaFoldDB" id="A0A9P0L5B4"/>
<evidence type="ECO:0000313" key="2">
    <source>
        <dbReference type="EMBL" id="CAH2016397.1"/>
    </source>
</evidence>
<sequence length="37" mass="4013">MESLQMIRQVACIATCLIFFSAVPAFFSITDVGGITM</sequence>
<keyword evidence="3" id="KW-1185">Reference proteome</keyword>
<name>A0A9P0L5B4_ACAOB</name>
<reference evidence="1" key="1">
    <citation type="submission" date="2022-03" db="EMBL/GenBank/DDBJ databases">
        <authorList>
            <person name="Sayadi A."/>
        </authorList>
    </citation>
    <scope>NUCLEOTIDE SEQUENCE</scope>
</reference>
<protein>
    <submittedName>
        <fullName evidence="1">Uncharacterized protein</fullName>
    </submittedName>
</protein>
<dbReference type="EMBL" id="CAKOFQ010007075">
    <property type="protein sequence ID" value="CAH1989886.1"/>
    <property type="molecule type" value="Genomic_DNA"/>
</dbReference>
<organism evidence="1 3">
    <name type="scientific">Acanthoscelides obtectus</name>
    <name type="common">Bean weevil</name>
    <name type="synonym">Bruchus obtectus</name>
    <dbReference type="NCBI Taxonomy" id="200917"/>
    <lineage>
        <taxon>Eukaryota</taxon>
        <taxon>Metazoa</taxon>
        <taxon>Ecdysozoa</taxon>
        <taxon>Arthropoda</taxon>
        <taxon>Hexapoda</taxon>
        <taxon>Insecta</taxon>
        <taxon>Pterygota</taxon>
        <taxon>Neoptera</taxon>
        <taxon>Endopterygota</taxon>
        <taxon>Coleoptera</taxon>
        <taxon>Polyphaga</taxon>
        <taxon>Cucujiformia</taxon>
        <taxon>Chrysomeloidea</taxon>
        <taxon>Chrysomelidae</taxon>
        <taxon>Bruchinae</taxon>
        <taxon>Bruchini</taxon>
        <taxon>Acanthoscelides</taxon>
    </lineage>
</organism>
<evidence type="ECO:0000313" key="3">
    <source>
        <dbReference type="Proteomes" id="UP001152888"/>
    </source>
</evidence>
<gene>
    <name evidence="1" type="ORF">ACAOBT_LOCUS19342</name>
    <name evidence="2" type="ORF">ACAOBT_LOCUS35330</name>
</gene>
<evidence type="ECO:0000313" key="1">
    <source>
        <dbReference type="EMBL" id="CAH1989886.1"/>
    </source>
</evidence>
<proteinExistence type="predicted"/>
<dbReference type="EMBL" id="CAKOFQ010008886">
    <property type="protein sequence ID" value="CAH2016397.1"/>
    <property type="molecule type" value="Genomic_DNA"/>
</dbReference>
<comment type="caution">
    <text evidence="1">The sequence shown here is derived from an EMBL/GenBank/DDBJ whole genome shotgun (WGS) entry which is preliminary data.</text>
</comment>
<accession>A0A9P0L5B4</accession>
<dbReference type="Proteomes" id="UP001152888">
    <property type="component" value="Unassembled WGS sequence"/>
</dbReference>